<dbReference type="PANTHER" id="PTHR22811">
    <property type="entry name" value="TRANSMEMBRANE EMP24 DOMAIN-CONTAINING PROTEIN"/>
    <property type="match status" value="1"/>
</dbReference>
<accession>A0A1B1E4P6</accession>
<dbReference type="VEuPathDB" id="PlasmoDB:PCOAH_00042540"/>
<dbReference type="Pfam" id="PF01105">
    <property type="entry name" value="EMP24_GP25L"/>
    <property type="match status" value="1"/>
</dbReference>
<dbReference type="SMART" id="SM01190">
    <property type="entry name" value="EMP24_GP25L"/>
    <property type="match status" value="1"/>
</dbReference>
<feature type="signal peptide" evidence="8">
    <location>
        <begin position="1"/>
        <end position="24"/>
    </location>
</feature>
<protein>
    <submittedName>
        <fullName evidence="10">Transmembrane protein Tmp21-like protein</fullName>
    </submittedName>
</protein>
<dbReference type="AlphaFoldDB" id="A0A1B1E4P6"/>
<feature type="chain" id="PRO_5008521618" evidence="8">
    <location>
        <begin position="25"/>
        <end position="215"/>
    </location>
</feature>
<keyword evidence="11" id="KW-1185">Reference proteome</keyword>
<reference evidence="11" key="1">
    <citation type="submission" date="2016-06" db="EMBL/GenBank/DDBJ databases">
        <title>First high quality genome sequence of Plasmodium coatneyi using continuous long reads from single molecule, real-time sequencing.</title>
        <authorList>
            <person name="Chien J.-T."/>
            <person name="Pakala S.B."/>
            <person name="Geraldo J.A."/>
            <person name="Lapp S.A."/>
            <person name="Barnwell J.W."/>
            <person name="Kissinger J.C."/>
            <person name="Galinski M.R."/>
            <person name="Humphrey J.C."/>
        </authorList>
    </citation>
    <scope>NUCLEOTIDE SEQUENCE [LARGE SCALE GENOMIC DNA]</scope>
    <source>
        <strain evidence="11">Hackeri</strain>
    </source>
</reference>
<keyword evidence="6 7" id="KW-0472">Membrane</keyword>
<evidence type="ECO:0000256" key="7">
    <source>
        <dbReference type="SAM" id="Phobius"/>
    </source>
</evidence>
<dbReference type="InterPro" id="IPR015720">
    <property type="entry name" value="Emp24-like"/>
</dbReference>
<dbReference type="GeneID" id="30910985"/>
<comment type="similarity">
    <text evidence="2">Belongs to the EMP24/GP25L family.</text>
</comment>
<name>A0A1B1E4P6_9APIC</name>
<evidence type="ECO:0000259" key="9">
    <source>
        <dbReference type="SMART" id="SM01190"/>
    </source>
</evidence>
<evidence type="ECO:0000313" key="10">
    <source>
        <dbReference type="EMBL" id="ANQ10002.1"/>
    </source>
</evidence>
<feature type="domain" description="GOLD" evidence="9">
    <location>
        <begin position="26"/>
        <end position="210"/>
    </location>
</feature>
<dbReference type="KEGG" id="pcot:PCOAH_00042540"/>
<dbReference type="RefSeq" id="XP_019916697.1">
    <property type="nucleotide sequence ID" value="XM_020061038.1"/>
</dbReference>
<evidence type="ECO:0000313" key="11">
    <source>
        <dbReference type="Proteomes" id="UP000092716"/>
    </source>
</evidence>
<comment type="subcellular location">
    <subcellularLocation>
        <location evidence="1">Membrane</location>
        <topology evidence="1">Single-pass type I membrane protein</topology>
    </subcellularLocation>
</comment>
<evidence type="ECO:0000256" key="4">
    <source>
        <dbReference type="ARBA" id="ARBA00022729"/>
    </source>
</evidence>
<dbReference type="EMBL" id="CP016250">
    <property type="protein sequence ID" value="ANQ10002.1"/>
    <property type="molecule type" value="Genomic_DNA"/>
</dbReference>
<sequence length="215" mass="25146">MVRRLAQLAALLVVLTLQCLHTEAIEVYLTVRPKKVKCLKERINKDTLVVAKFKTDNKNSPISIFIYDADIYEKSFNFQKKLPLFETINEHDIKTAFTTFYTTSYSFCAYNSTNKVMDVLFEIKHGTEARDYAQIAKTEHLNEATIYLKQIVDQMSNFHLNLKRIKASEENEKKSSDKLNDTLMWFSLMNILIIIVAAIIQDFYFKRFFTSKKII</sequence>
<evidence type="ECO:0000256" key="5">
    <source>
        <dbReference type="ARBA" id="ARBA00022989"/>
    </source>
</evidence>
<keyword evidence="4 8" id="KW-0732">Signal</keyword>
<feature type="transmembrane region" description="Helical" evidence="7">
    <location>
        <begin position="183"/>
        <end position="205"/>
    </location>
</feature>
<dbReference type="OrthoDB" id="759142at2759"/>
<dbReference type="Proteomes" id="UP000092716">
    <property type="component" value="Chromosome 12"/>
</dbReference>
<organism evidence="10 11">
    <name type="scientific">Plasmodium coatneyi</name>
    <dbReference type="NCBI Taxonomy" id="208452"/>
    <lineage>
        <taxon>Eukaryota</taxon>
        <taxon>Sar</taxon>
        <taxon>Alveolata</taxon>
        <taxon>Apicomplexa</taxon>
        <taxon>Aconoidasida</taxon>
        <taxon>Haemosporida</taxon>
        <taxon>Plasmodiidae</taxon>
        <taxon>Plasmodium</taxon>
    </lineage>
</organism>
<evidence type="ECO:0000256" key="1">
    <source>
        <dbReference type="ARBA" id="ARBA00004479"/>
    </source>
</evidence>
<dbReference type="InterPro" id="IPR009038">
    <property type="entry name" value="GOLD_dom"/>
</dbReference>
<evidence type="ECO:0000256" key="8">
    <source>
        <dbReference type="SAM" id="SignalP"/>
    </source>
</evidence>
<evidence type="ECO:0000256" key="2">
    <source>
        <dbReference type="ARBA" id="ARBA00007104"/>
    </source>
</evidence>
<gene>
    <name evidence="10" type="ORF">PCOAH_00042540</name>
</gene>
<keyword evidence="5 7" id="KW-1133">Transmembrane helix</keyword>
<evidence type="ECO:0000256" key="6">
    <source>
        <dbReference type="ARBA" id="ARBA00023136"/>
    </source>
</evidence>
<keyword evidence="3 7" id="KW-0812">Transmembrane</keyword>
<evidence type="ECO:0000256" key="3">
    <source>
        <dbReference type="ARBA" id="ARBA00022692"/>
    </source>
</evidence>
<proteinExistence type="inferred from homology"/>
<dbReference type="GO" id="GO:0016020">
    <property type="term" value="C:membrane"/>
    <property type="evidence" value="ECO:0007669"/>
    <property type="project" value="UniProtKB-SubCell"/>
</dbReference>